<evidence type="ECO:0000313" key="10">
    <source>
        <dbReference type="EMBL" id="MFB9578876.1"/>
    </source>
</evidence>
<dbReference type="SUPFAM" id="SSF160964">
    <property type="entry name" value="MalF N-terminal region-like"/>
    <property type="match status" value="1"/>
</dbReference>
<evidence type="ECO:0000256" key="7">
    <source>
        <dbReference type="RuleBase" id="RU363032"/>
    </source>
</evidence>
<proteinExistence type="inferred from homology"/>
<evidence type="ECO:0000256" key="6">
    <source>
        <dbReference type="ARBA" id="ARBA00023136"/>
    </source>
</evidence>
<feature type="transmembrane region" description="Helical" evidence="7">
    <location>
        <begin position="178"/>
        <end position="206"/>
    </location>
</feature>
<keyword evidence="11" id="KW-1185">Reference proteome</keyword>
<comment type="similarity">
    <text evidence="7">Belongs to the binding-protein-dependent transport system permease family.</text>
</comment>
<feature type="transmembrane region" description="Helical" evidence="7">
    <location>
        <begin position="227"/>
        <end position="246"/>
    </location>
</feature>
<dbReference type="SUPFAM" id="SSF161098">
    <property type="entry name" value="MetI-like"/>
    <property type="match status" value="1"/>
</dbReference>
<dbReference type="Gene3D" id="1.10.3720.10">
    <property type="entry name" value="MetI-like"/>
    <property type="match status" value="1"/>
</dbReference>
<dbReference type="PROSITE" id="PS50928">
    <property type="entry name" value="ABC_TM1"/>
    <property type="match status" value="1"/>
</dbReference>
<dbReference type="Proteomes" id="UP001589710">
    <property type="component" value="Unassembled WGS sequence"/>
</dbReference>
<keyword evidence="2 7" id="KW-0813">Transport</keyword>
<evidence type="ECO:0000256" key="1">
    <source>
        <dbReference type="ARBA" id="ARBA00004651"/>
    </source>
</evidence>
<feature type="transmembrane region" description="Helical" evidence="7">
    <location>
        <begin position="130"/>
        <end position="150"/>
    </location>
</feature>
<feature type="transmembrane region" description="Helical" evidence="7">
    <location>
        <begin position="285"/>
        <end position="310"/>
    </location>
</feature>
<keyword evidence="4 7" id="KW-0812">Transmembrane</keyword>
<feature type="region of interest" description="Disordered" evidence="8">
    <location>
        <begin position="1"/>
        <end position="23"/>
    </location>
</feature>
<feature type="domain" description="ABC transmembrane type-1" evidence="9">
    <location>
        <begin position="93"/>
        <end position="306"/>
    </location>
</feature>
<dbReference type="EMBL" id="JBHMCG010000201">
    <property type="protein sequence ID" value="MFB9578876.1"/>
    <property type="molecule type" value="Genomic_DNA"/>
</dbReference>
<dbReference type="InterPro" id="IPR035906">
    <property type="entry name" value="MetI-like_sf"/>
</dbReference>
<accession>A0ABV5RLY8</accession>
<comment type="subcellular location">
    <subcellularLocation>
        <location evidence="1 7">Cell membrane</location>
        <topology evidence="1 7">Multi-pass membrane protein</topology>
    </subcellularLocation>
</comment>
<name>A0ABV5RLY8_9ACTN</name>
<dbReference type="InterPro" id="IPR000515">
    <property type="entry name" value="MetI-like"/>
</dbReference>
<evidence type="ECO:0000256" key="3">
    <source>
        <dbReference type="ARBA" id="ARBA00022475"/>
    </source>
</evidence>
<reference evidence="10 11" key="1">
    <citation type="submission" date="2024-09" db="EMBL/GenBank/DDBJ databases">
        <authorList>
            <person name="Sun Q."/>
            <person name="Mori K."/>
        </authorList>
    </citation>
    <scope>NUCLEOTIDE SEQUENCE [LARGE SCALE GENOMIC DNA]</scope>
    <source>
        <strain evidence="10 11">JCM 3331</strain>
    </source>
</reference>
<dbReference type="InterPro" id="IPR051393">
    <property type="entry name" value="ABC_transporter_permease"/>
</dbReference>
<dbReference type="PANTHER" id="PTHR30193">
    <property type="entry name" value="ABC TRANSPORTER PERMEASE PROTEIN"/>
    <property type="match status" value="1"/>
</dbReference>
<keyword evidence="5 7" id="KW-1133">Transmembrane helix</keyword>
<evidence type="ECO:0000256" key="5">
    <source>
        <dbReference type="ARBA" id="ARBA00022989"/>
    </source>
</evidence>
<feature type="transmembrane region" description="Helical" evidence="7">
    <location>
        <begin position="35"/>
        <end position="62"/>
    </location>
</feature>
<dbReference type="CDD" id="cd06261">
    <property type="entry name" value="TM_PBP2"/>
    <property type="match status" value="1"/>
</dbReference>
<feature type="transmembrane region" description="Helical" evidence="7">
    <location>
        <begin position="97"/>
        <end position="118"/>
    </location>
</feature>
<keyword evidence="6 7" id="KW-0472">Membrane</keyword>
<organism evidence="10 11">
    <name type="scientific">Streptomyces yanii</name>
    <dbReference type="NCBI Taxonomy" id="78510"/>
    <lineage>
        <taxon>Bacteria</taxon>
        <taxon>Bacillati</taxon>
        <taxon>Actinomycetota</taxon>
        <taxon>Actinomycetes</taxon>
        <taxon>Kitasatosporales</taxon>
        <taxon>Streptomycetaceae</taxon>
        <taxon>Streptomyces</taxon>
    </lineage>
</organism>
<protein>
    <submittedName>
        <fullName evidence="10">Carbohydrate ABC transporter permease</fullName>
    </submittedName>
</protein>
<comment type="caution">
    <text evidence="10">The sequence shown here is derived from an EMBL/GenBank/DDBJ whole genome shotgun (WGS) entry which is preliminary data.</text>
</comment>
<dbReference type="PANTHER" id="PTHR30193:SF41">
    <property type="entry name" value="DIACETYLCHITOBIOSE UPTAKE SYSTEM PERMEASE PROTEIN NGCF"/>
    <property type="match status" value="1"/>
</dbReference>
<evidence type="ECO:0000313" key="11">
    <source>
        <dbReference type="Proteomes" id="UP001589710"/>
    </source>
</evidence>
<dbReference type="Pfam" id="PF00528">
    <property type="entry name" value="BPD_transp_1"/>
    <property type="match status" value="1"/>
</dbReference>
<sequence>MSATLTRPAGTRSRTVRRSARPPAGGRLFRKALHFLTFGAPGLVAFLVFVLIPIGMTVWTGFTNRNPANPPTRWVGLENYTHLLQDSDFTGALKNTLIITVIVTVAANVLGLAIAQLLDRRGWLYNALRSVFFTPVVLSSVVVSVIWQTILADDGLLNSALRGLHVTHPPGWLSDPDLALYSVAFILTWQVLGFCVVVYLAGLAGVPAELLEAAEIDGAGRVTRFRHVTWPMLAPALTINTVMLLITGFKAYDQIQVITNGGPGNGTTSTIAFQVVQTTFTGNHIGYGAAMATLMLVIIAAISVLALRILQRREVTL</sequence>
<dbReference type="RefSeq" id="WP_345516642.1">
    <property type="nucleotide sequence ID" value="NZ_BAAAXD010000038.1"/>
</dbReference>
<evidence type="ECO:0000256" key="2">
    <source>
        <dbReference type="ARBA" id="ARBA00022448"/>
    </source>
</evidence>
<evidence type="ECO:0000256" key="4">
    <source>
        <dbReference type="ARBA" id="ARBA00022692"/>
    </source>
</evidence>
<evidence type="ECO:0000256" key="8">
    <source>
        <dbReference type="SAM" id="MobiDB-lite"/>
    </source>
</evidence>
<keyword evidence="3" id="KW-1003">Cell membrane</keyword>
<gene>
    <name evidence="10" type="ORF">ACFFTL_43180</name>
</gene>
<evidence type="ECO:0000259" key="9">
    <source>
        <dbReference type="PROSITE" id="PS50928"/>
    </source>
</evidence>